<dbReference type="Pfam" id="PF01595">
    <property type="entry name" value="CNNM"/>
    <property type="match status" value="1"/>
</dbReference>
<proteinExistence type="predicted"/>
<dbReference type="GO" id="GO:0016020">
    <property type="term" value="C:membrane"/>
    <property type="evidence" value="ECO:0007669"/>
    <property type="project" value="UniProtKB-SubCell"/>
</dbReference>
<evidence type="ECO:0000313" key="11">
    <source>
        <dbReference type="EMBL" id="KXS15262.1"/>
    </source>
</evidence>
<evidence type="ECO:0000256" key="9">
    <source>
        <dbReference type="SAM" id="SignalP"/>
    </source>
</evidence>
<keyword evidence="5 6" id="KW-0472">Membrane</keyword>
<dbReference type="InterPro" id="IPR044751">
    <property type="entry name" value="Ion_transp-like_CBS"/>
</dbReference>
<dbReference type="AlphaFoldDB" id="A0A139AEM0"/>
<feature type="signal peptide" evidence="9">
    <location>
        <begin position="1"/>
        <end position="28"/>
    </location>
</feature>
<evidence type="ECO:0000256" key="1">
    <source>
        <dbReference type="ARBA" id="ARBA00004141"/>
    </source>
</evidence>
<dbReference type="PANTHER" id="PTHR12064">
    <property type="entry name" value="METAL TRANSPORTER CNNM"/>
    <property type="match status" value="1"/>
</dbReference>
<dbReference type="InterPro" id="IPR046342">
    <property type="entry name" value="CBS_dom_sf"/>
</dbReference>
<keyword evidence="4 6" id="KW-1133">Transmembrane helix</keyword>
<evidence type="ECO:0000256" key="5">
    <source>
        <dbReference type="ARBA" id="ARBA00023136"/>
    </source>
</evidence>
<dbReference type="GO" id="GO:0030026">
    <property type="term" value="P:intracellular manganese ion homeostasis"/>
    <property type="evidence" value="ECO:0007669"/>
    <property type="project" value="TreeGrafter"/>
</dbReference>
<dbReference type="Proteomes" id="UP000070544">
    <property type="component" value="Unassembled WGS sequence"/>
</dbReference>
<comment type="subcellular location">
    <subcellularLocation>
        <location evidence="1">Membrane</location>
        <topology evidence="1">Multi-pass membrane protein</topology>
    </subcellularLocation>
</comment>
<dbReference type="PROSITE" id="PS51846">
    <property type="entry name" value="CNNM"/>
    <property type="match status" value="1"/>
</dbReference>
<feature type="domain" description="CNNM transmembrane" evidence="10">
    <location>
        <begin position="73"/>
        <end position="257"/>
    </location>
</feature>
<feature type="transmembrane region" description="Helical" evidence="8">
    <location>
        <begin position="191"/>
        <end position="211"/>
    </location>
</feature>
<evidence type="ECO:0000259" key="10">
    <source>
        <dbReference type="PROSITE" id="PS51846"/>
    </source>
</evidence>
<keyword evidence="12" id="KW-1185">Reference proteome</keyword>
<evidence type="ECO:0000256" key="6">
    <source>
        <dbReference type="PROSITE-ProRule" id="PRU01193"/>
    </source>
</evidence>
<dbReference type="GO" id="GO:0010960">
    <property type="term" value="P:magnesium ion homeostasis"/>
    <property type="evidence" value="ECO:0007669"/>
    <property type="project" value="InterPro"/>
</dbReference>
<feature type="region of interest" description="Disordered" evidence="7">
    <location>
        <begin position="545"/>
        <end position="564"/>
    </location>
</feature>
<evidence type="ECO:0000256" key="7">
    <source>
        <dbReference type="SAM" id="MobiDB-lite"/>
    </source>
</evidence>
<protein>
    <submittedName>
        <fullName evidence="11">DUF21-domain-containing protein</fullName>
    </submittedName>
</protein>
<sequence>MATHYRSPLPRLLLAAIAFALLTLCALSVPLAPTSTSTHQIALVVDDTHLSRRAEPTTTELPPCKAEEHLAIGSGPWIGMLVVAIVLIAVGGLFAGLTLGMMSLDVTNLEILKQAGSPSEQKYAKIILPLRKRGHLLLITLLLGNVVVNETLPIILDNLTGGAPAVVAIVISTVVVVIFGEIIPASVIPRFGLAFGAAFTWPVTVLMYILYPLVWPIGRLLDWVIGENEQTSYERKELKALVGLHGTGQLGDLRTDEITVISGALDLAHKTVRKIMTPFSAVYALSYDAILDAQTLREIKSRGYSRIPVYRGTRDNIVGLLLVKQLVDYDPHEAKTVGEQRLFSIPYVDAGTDVFDMMNAFQEGRSHLAVVMESADEGGENGDAEGKKEQEEADDLLASTRSAPANLSAGAKPPATENGETSAHVETAGAAKPTRAPARIVPAAKGTFKSVGPKDAPTSAIAPTHTIVLDPNSQYKPRRVVGIVTLEDVVEELIGEEIVDETDVFLDVATGEKVTRKPWNTLKSVIGILSPHLLANPKAAAAANGAALEHHPGGAAADAGSTEGPVVPTAQKVVVSATAQGGLRSAAWTGAGVKVLATEEAQKNAKKLGHDAHIVAAAAVLDTRHPHLQAHVGHPAAVIAQRPKTSPDVLGGRVLDQDVNVVEAGSSERLLGDEVAAPKGVEKK</sequence>
<dbReference type="InterPro" id="IPR045095">
    <property type="entry name" value="ACDP"/>
</dbReference>
<dbReference type="GO" id="GO:0005737">
    <property type="term" value="C:cytoplasm"/>
    <property type="evidence" value="ECO:0007669"/>
    <property type="project" value="TreeGrafter"/>
</dbReference>
<keyword evidence="2 6" id="KW-0812">Transmembrane</keyword>
<organism evidence="11 12">
    <name type="scientific">Gonapodya prolifera (strain JEL478)</name>
    <name type="common">Monoblepharis prolifera</name>
    <dbReference type="NCBI Taxonomy" id="1344416"/>
    <lineage>
        <taxon>Eukaryota</taxon>
        <taxon>Fungi</taxon>
        <taxon>Fungi incertae sedis</taxon>
        <taxon>Chytridiomycota</taxon>
        <taxon>Chytridiomycota incertae sedis</taxon>
        <taxon>Monoblepharidomycetes</taxon>
        <taxon>Monoblepharidales</taxon>
        <taxon>Gonapodyaceae</taxon>
        <taxon>Gonapodya</taxon>
    </lineage>
</organism>
<evidence type="ECO:0000256" key="4">
    <source>
        <dbReference type="ARBA" id="ARBA00022989"/>
    </source>
</evidence>
<dbReference type="SUPFAM" id="SSF54631">
    <property type="entry name" value="CBS-domain pair"/>
    <property type="match status" value="1"/>
</dbReference>
<dbReference type="OrthoDB" id="5353557at2759"/>
<dbReference type="EMBL" id="KQ965763">
    <property type="protein sequence ID" value="KXS15262.1"/>
    <property type="molecule type" value="Genomic_DNA"/>
</dbReference>
<dbReference type="PANTHER" id="PTHR12064:SF97">
    <property type="entry name" value="METAL TRANSPORTER CNNM-5"/>
    <property type="match status" value="1"/>
</dbReference>
<feature type="transmembrane region" description="Helical" evidence="8">
    <location>
        <begin position="136"/>
        <end position="156"/>
    </location>
</feature>
<feature type="region of interest" description="Disordered" evidence="7">
    <location>
        <begin position="375"/>
        <end position="422"/>
    </location>
</feature>
<dbReference type="Gene3D" id="3.10.580.10">
    <property type="entry name" value="CBS-domain"/>
    <property type="match status" value="2"/>
</dbReference>
<feature type="chain" id="PRO_5007296104" evidence="9">
    <location>
        <begin position="29"/>
        <end position="684"/>
    </location>
</feature>
<dbReference type="STRING" id="1344416.A0A139AEM0"/>
<feature type="transmembrane region" description="Helical" evidence="8">
    <location>
        <begin position="162"/>
        <end position="179"/>
    </location>
</feature>
<keyword evidence="9" id="KW-0732">Signal</keyword>
<gene>
    <name evidence="11" type="ORF">M427DRAFT_112044</name>
</gene>
<evidence type="ECO:0000313" key="12">
    <source>
        <dbReference type="Proteomes" id="UP000070544"/>
    </source>
</evidence>
<name>A0A139AEM0_GONPJ</name>
<reference evidence="11 12" key="1">
    <citation type="journal article" date="2015" name="Genome Biol. Evol.">
        <title>Phylogenomic analyses indicate that early fungi evolved digesting cell walls of algal ancestors of land plants.</title>
        <authorList>
            <person name="Chang Y."/>
            <person name="Wang S."/>
            <person name="Sekimoto S."/>
            <person name="Aerts A.L."/>
            <person name="Choi C."/>
            <person name="Clum A."/>
            <person name="LaButti K.M."/>
            <person name="Lindquist E.A."/>
            <person name="Yee Ngan C."/>
            <person name="Ohm R.A."/>
            <person name="Salamov A.A."/>
            <person name="Grigoriev I.V."/>
            <person name="Spatafora J.W."/>
            <person name="Berbee M.L."/>
        </authorList>
    </citation>
    <scope>NUCLEOTIDE SEQUENCE [LARGE SCALE GENOMIC DNA]</scope>
    <source>
        <strain evidence="11 12">JEL478</strain>
    </source>
</reference>
<feature type="transmembrane region" description="Helical" evidence="8">
    <location>
        <begin position="77"/>
        <end position="99"/>
    </location>
</feature>
<accession>A0A139AEM0</accession>
<evidence type="ECO:0000256" key="8">
    <source>
        <dbReference type="SAM" id="Phobius"/>
    </source>
</evidence>
<keyword evidence="3" id="KW-0677">Repeat</keyword>
<dbReference type="CDD" id="cd04590">
    <property type="entry name" value="CBS_pair_CorC_HlyC_assoc"/>
    <property type="match status" value="1"/>
</dbReference>
<dbReference type="InterPro" id="IPR002550">
    <property type="entry name" value="CNNM"/>
</dbReference>
<dbReference type="FunFam" id="3.10.580.10:FF:000006">
    <property type="entry name" value="DUF21 and CBS domain protein"/>
    <property type="match status" value="1"/>
</dbReference>
<evidence type="ECO:0000256" key="2">
    <source>
        <dbReference type="ARBA" id="ARBA00022692"/>
    </source>
</evidence>
<evidence type="ECO:0000256" key="3">
    <source>
        <dbReference type="ARBA" id="ARBA00022737"/>
    </source>
</evidence>